<keyword evidence="7" id="KW-0032">Aminotransferase</keyword>
<dbReference type="InterPro" id="IPR015424">
    <property type="entry name" value="PyrdxlP-dep_Trfase"/>
</dbReference>
<evidence type="ECO:0000256" key="4">
    <source>
        <dbReference type="ARBA" id="ARBA00023125"/>
    </source>
</evidence>
<dbReference type="Gene3D" id="3.40.640.10">
    <property type="entry name" value="Type I PLP-dependent aspartate aminotransferase-like (Major domain)"/>
    <property type="match status" value="1"/>
</dbReference>
<dbReference type="InterPro" id="IPR004839">
    <property type="entry name" value="Aminotransferase_I/II_large"/>
</dbReference>
<dbReference type="GO" id="GO:0030170">
    <property type="term" value="F:pyridoxal phosphate binding"/>
    <property type="evidence" value="ECO:0007669"/>
    <property type="project" value="InterPro"/>
</dbReference>
<dbReference type="InterPro" id="IPR036390">
    <property type="entry name" value="WH_DNA-bd_sf"/>
</dbReference>
<dbReference type="CDD" id="cd00609">
    <property type="entry name" value="AAT_like"/>
    <property type="match status" value="1"/>
</dbReference>
<sequence length="455" mass="47902">MSGWKPTVDRSSGPLFRAIVEALAADIAAGRLAAGERLPPQRALAEALSIDFTTVTRAYAEAQRQGLVEARVGRGTFVRRPFKRPPSGRIDLAMNLPPRPSDPRLAARLWQGMAALNETQGLDLLMRYQAPGGTAEDRAAGATFLAPRVPGADPGRVLVAPGAQGALAVVTMHLATRGDVILTDRLTYPGFRALAGRLGITLAGVPADAGGMRPDALEDWAARHAPRALYLNPTLNNPTTITLSSERRKAIAAVARRHDFAIIEDDAYGALPLHPPASFAALAPERTYHVAGLAKCLSPALRIAYLALPDEAVAERLAGSIRALATMASPLTTALATRWITDGTAAALLGAIRSETAALQAIAAARLPSGLLQSDPAAFHAWLTLPVGWTRAAFLGRFQPPGLGLVASDSFALESAPEAVRLGFGAATDRESFEATIDELATLLSRTPGEEMVVI</sequence>
<evidence type="ECO:0000256" key="3">
    <source>
        <dbReference type="ARBA" id="ARBA00023015"/>
    </source>
</evidence>
<gene>
    <name evidence="7" type="ORF">SAMN02745157_1082</name>
</gene>
<organism evidence="7 8">
    <name type="scientific">Kaistia soli DSM 19436</name>
    <dbReference type="NCBI Taxonomy" id="1122133"/>
    <lineage>
        <taxon>Bacteria</taxon>
        <taxon>Pseudomonadati</taxon>
        <taxon>Pseudomonadota</taxon>
        <taxon>Alphaproteobacteria</taxon>
        <taxon>Hyphomicrobiales</taxon>
        <taxon>Kaistiaceae</taxon>
        <taxon>Kaistia</taxon>
    </lineage>
</organism>
<keyword evidence="4 7" id="KW-0238">DNA-binding</keyword>
<dbReference type="AlphaFoldDB" id="A0A1M4WWB1"/>
<dbReference type="SUPFAM" id="SSF53383">
    <property type="entry name" value="PLP-dependent transferases"/>
    <property type="match status" value="1"/>
</dbReference>
<keyword evidence="8" id="KW-1185">Reference proteome</keyword>
<dbReference type="InterPro" id="IPR000524">
    <property type="entry name" value="Tscrpt_reg_HTH_GntR"/>
</dbReference>
<evidence type="ECO:0000259" key="6">
    <source>
        <dbReference type="PROSITE" id="PS50949"/>
    </source>
</evidence>
<keyword evidence="2" id="KW-0663">Pyridoxal phosphate</keyword>
<name>A0A1M4WWB1_9HYPH</name>
<evidence type="ECO:0000256" key="1">
    <source>
        <dbReference type="ARBA" id="ARBA00005384"/>
    </source>
</evidence>
<dbReference type="Pfam" id="PF00392">
    <property type="entry name" value="GntR"/>
    <property type="match status" value="1"/>
</dbReference>
<dbReference type="PROSITE" id="PS50949">
    <property type="entry name" value="HTH_GNTR"/>
    <property type="match status" value="1"/>
</dbReference>
<dbReference type="EMBL" id="FQUP01000001">
    <property type="protein sequence ID" value="SHE85262.1"/>
    <property type="molecule type" value="Genomic_DNA"/>
</dbReference>
<evidence type="ECO:0000313" key="7">
    <source>
        <dbReference type="EMBL" id="SHE85262.1"/>
    </source>
</evidence>
<dbReference type="CDD" id="cd07377">
    <property type="entry name" value="WHTH_GntR"/>
    <property type="match status" value="1"/>
</dbReference>
<dbReference type="Proteomes" id="UP000184485">
    <property type="component" value="Unassembled WGS sequence"/>
</dbReference>
<evidence type="ECO:0000256" key="5">
    <source>
        <dbReference type="ARBA" id="ARBA00023163"/>
    </source>
</evidence>
<comment type="similarity">
    <text evidence="1">In the C-terminal section; belongs to the class-I pyridoxal-phosphate-dependent aminotransferase family.</text>
</comment>
<dbReference type="STRING" id="1122133.SAMN02745157_1082"/>
<reference evidence="7 8" key="1">
    <citation type="submission" date="2016-11" db="EMBL/GenBank/DDBJ databases">
        <authorList>
            <person name="Jaros S."/>
            <person name="Januszkiewicz K."/>
            <person name="Wedrychowicz H."/>
        </authorList>
    </citation>
    <scope>NUCLEOTIDE SEQUENCE [LARGE SCALE GENOMIC DNA]</scope>
    <source>
        <strain evidence="7 8">DSM 19436</strain>
    </source>
</reference>
<dbReference type="Gene3D" id="1.10.10.10">
    <property type="entry name" value="Winged helix-like DNA-binding domain superfamily/Winged helix DNA-binding domain"/>
    <property type="match status" value="1"/>
</dbReference>
<dbReference type="GO" id="GO:0008483">
    <property type="term" value="F:transaminase activity"/>
    <property type="evidence" value="ECO:0007669"/>
    <property type="project" value="UniProtKB-KW"/>
</dbReference>
<evidence type="ECO:0000313" key="8">
    <source>
        <dbReference type="Proteomes" id="UP000184485"/>
    </source>
</evidence>
<dbReference type="RefSeq" id="WP_073051697.1">
    <property type="nucleotide sequence ID" value="NZ_FQUP01000001.1"/>
</dbReference>
<dbReference type="InterPro" id="IPR051446">
    <property type="entry name" value="HTH_trans_reg/aminotransferase"/>
</dbReference>
<dbReference type="SMART" id="SM00345">
    <property type="entry name" value="HTH_GNTR"/>
    <property type="match status" value="1"/>
</dbReference>
<dbReference type="GO" id="GO:0003677">
    <property type="term" value="F:DNA binding"/>
    <property type="evidence" value="ECO:0007669"/>
    <property type="project" value="UniProtKB-KW"/>
</dbReference>
<feature type="domain" description="HTH gntR-type" evidence="6">
    <location>
        <begin position="13"/>
        <end position="81"/>
    </location>
</feature>
<evidence type="ECO:0000256" key="2">
    <source>
        <dbReference type="ARBA" id="ARBA00022898"/>
    </source>
</evidence>
<dbReference type="OrthoDB" id="9794015at2"/>
<accession>A0A1M4WWB1</accession>
<keyword evidence="5" id="KW-0804">Transcription</keyword>
<dbReference type="SUPFAM" id="SSF46785">
    <property type="entry name" value="Winged helix' DNA-binding domain"/>
    <property type="match status" value="1"/>
</dbReference>
<proteinExistence type="inferred from homology"/>
<keyword evidence="3" id="KW-0805">Transcription regulation</keyword>
<keyword evidence="7" id="KW-0808">Transferase</keyword>
<dbReference type="PANTHER" id="PTHR46577:SF1">
    <property type="entry name" value="HTH-TYPE TRANSCRIPTIONAL REGULATORY PROTEIN GABR"/>
    <property type="match status" value="1"/>
</dbReference>
<dbReference type="Pfam" id="PF00155">
    <property type="entry name" value="Aminotran_1_2"/>
    <property type="match status" value="1"/>
</dbReference>
<dbReference type="PANTHER" id="PTHR46577">
    <property type="entry name" value="HTH-TYPE TRANSCRIPTIONAL REGULATORY PROTEIN GABR"/>
    <property type="match status" value="1"/>
</dbReference>
<dbReference type="InterPro" id="IPR036388">
    <property type="entry name" value="WH-like_DNA-bd_sf"/>
</dbReference>
<dbReference type="GO" id="GO:0003700">
    <property type="term" value="F:DNA-binding transcription factor activity"/>
    <property type="evidence" value="ECO:0007669"/>
    <property type="project" value="InterPro"/>
</dbReference>
<protein>
    <submittedName>
        <fullName evidence="7">DNA-binding transcriptional regulator, MocR family, contains an aminotransferase domain</fullName>
    </submittedName>
</protein>
<dbReference type="InterPro" id="IPR015421">
    <property type="entry name" value="PyrdxlP-dep_Trfase_major"/>
</dbReference>